<evidence type="ECO:0000313" key="2">
    <source>
        <dbReference type="Proteomes" id="UP001321543"/>
    </source>
</evidence>
<keyword evidence="2" id="KW-1185">Reference proteome</keyword>
<dbReference type="SUPFAM" id="SSF50475">
    <property type="entry name" value="FMN-binding split barrel"/>
    <property type="match status" value="1"/>
</dbReference>
<organism evidence="1 2">
    <name type="scientific">Microbacterium suwonense</name>
    <dbReference type="NCBI Taxonomy" id="683047"/>
    <lineage>
        <taxon>Bacteria</taxon>
        <taxon>Bacillati</taxon>
        <taxon>Actinomycetota</taxon>
        <taxon>Actinomycetes</taxon>
        <taxon>Micrococcales</taxon>
        <taxon>Microbacteriaceae</taxon>
        <taxon>Microbacterium</taxon>
    </lineage>
</organism>
<protein>
    <recommendedName>
        <fullName evidence="3">Pyridoxamine 5'-phosphate oxidase</fullName>
    </recommendedName>
</protein>
<dbReference type="InterPro" id="IPR024747">
    <property type="entry name" value="Pyridox_Oxase-rel"/>
</dbReference>
<evidence type="ECO:0008006" key="3">
    <source>
        <dbReference type="Google" id="ProtNLM"/>
    </source>
</evidence>
<sequence length="134" mass="14637">MIHELSADECRGLLEAASVGRLGFTHDGRVQIIPVNYVLDGDSVIIRTVPGGIIGATAESGDPVAFEVDHLDSLGGEGWSVLMNGLIHPVTDPQELAAIDTQRVLPWAGPDRPLHLRFVIEQISGRRVRRERNR</sequence>
<dbReference type="Proteomes" id="UP001321543">
    <property type="component" value="Chromosome"/>
</dbReference>
<gene>
    <name evidence="1" type="ORF">GCM10025863_24150</name>
</gene>
<evidence type="ECO:0000313" key="1">
    <source>
        <dbReference type="EMBL" id="BDZ39801.1"/>
    </source>
</evidence>
<accession>A0ABN6X558</accession>
<name>A0ABN6X558_9MICO</name>
<dbReference type="EMBL" id="AP027728">
    <property type="protein sequence ID" value="BDZ39801.1"/>
    <property type="molecule type" value="Genomic_DNA"/>
</dbReference>
<dbReference type="InterPro" id="IPR012349">
    <property type="entry name" value="Split_barrel_FMN-bd"/>
</dbReference>
<dbReference type="RefSeq" id="WP_286300206.1">
    <property type="nucleotide sequence ID" value="NZ_AP027728.1"/>
</dbReference>
<dbReference type="Pfam" id="PF12900">
    <property type="entry name" value="Pyridox_ox_2"/>
    <property type="match status" value="1"/>
</dbReference>
<reference evidence="2" key="1">
    <citation type="journal article" date="2019" name="Int. J. Syst. Evol. Microbiol.">
        <title>The Global Catalogue of Microorganisms (GCM) 10K type strain sequencing project: providing services to taxonomists for standard genome sequencing and annotation.</title>
        <authorList>
            <consortium name="The Broad Institute Genomics Platform"/>
            <consortium name="The Broad Institute Genome Sequencing Center for Infectious Disease"/>
            <person name="Wu L."/>
            <person name="Ma J."/>
        </authorList>
    </citation>
    <scope>NUCLEOTIDE SEQUENCE [LARGE SCALE GENOMIC DNA]</scope>
    <source>
        <strain evidence="2">NBRC 106310</strain>
    </source>
</reference>
<dbReference type="Gene3D" id="2.30.110.10">
    <property type="entry name" value="Electron Transport, Fmn-binding Protein, Chain A"/>
    <property type="match status" value="1"/>
</dbReference>
<proteinExistence type="predicted"/>